<protein>
    <submittedName>
        <fullName evidence="1">Uncharacterized protein</fullName>
    </submittedName>
</protein>
<reference evidence="1" key="1">
    <citation type="journal article" date="2019" name="Environ. Microbiol.">
        <title>Fungal ecological strategies reflected in gene transcription - a case study of two litter decomposers.</title>
        <authorList>
            <person name="Barbi F."/>
            <person name="Kohler A."/>
            <person name="Barry K."/>
            <person name="Baskaran P."/>
            <person name="Daum C."/>
            <person name="Fauchery L."/>
            <person name="Ihrmark K."/>
            <person name="Kuo A."/>
            <person name="LaButti K."/>
            <person name="Lipzen A."/>
            <person name="Morin E."/>
            <person name="Grigoriev I.V."/>
            <person name="Henrissat B."/>
            <person name="Lindahl B."/>
            <person name="Martin F."/>
        </authorList>
    </citation>
    <scope>NUCLEOTIDE SEQUENCE</scope>
    <source>
        <strain evidence="1">JB14</strain>
    </source>
</reference>
<organism evidence="1 2">
    <name type="scientific">Gymnopus androsaceus JB14</name>
    <dbReference type="NCBI Taxonomy" id="1447944"/>
    <lineage>
        <taxon>Eukaryota</taxon>
        <taxon>Fungi</taxon>
        <taxon>Dikarya</taxon>
        <taxon>Basidiomycota</taxon>
        <taxon>Agaricomycotina</taxon>
        <taxon>Agaricomycetes</taxon>
        <taxon>Agaricomycetidae</taxon>
        <taxon>Agaricales</taxon>
        <taxon>Marasmiineae</taxon>
        <taxon>Omphalotaceae</taxon>
        <taxon>Gymnopus</taxon>
    </lineage>
</organism>
<keyword evidence="2" id="KW-1185">Reference proteome</keyword>
<proteinExistence type="predicted"/>
<accession>A0A6A4I882</accession>
<dbReference type="AlphaFoldDB" id="A0A6A4I882"/>
<dbReference type="Proteomes" id="UP000799118">
    <property type="component" value="Unassembled WGS sequence"/>
</dbReference>
<dbReference type="EMBL" id="ML769412">
    <property type="protein sequence ID" value="KAE9405004.1"/>
    <property type="molecule type" value="Genomic_DNA"/>
</dbReference>
<sequence>MNFQAHETTLSHDDPASINGDVDMARTEFEKLSDKLAKLQIQLTMVITRDMMFQMNSSAAEDVLLVGHDAQPLESPCPRTKLELKSFTMEQCFQAAHNLNFPLACRKGHVGYPCECTDVQSAEEAEAALTRTRKRIAIFLGFHLD</sequence>
<evidence type="ECO:0000313" key="2">
    <source>
        <dbReference type="Proteomes" id="UP000799118"/>
    </source>
</evidence>
<evidence type="ECO:0000313" key="1">
    <source>
        <dbReference type="EMBL" id="KAE9405004.1"/>
    </source>
</evidence>
<name>A0A6A4I882_9AGAR</name>
<gene>
    <name evidence="1" type="ORF">BT96DRAFT_1015928</name>
</gene>